<dbReference type="EMBL" id="JBBPBM010000006">
    <property type="protein sequence ID" value="KAK8579445.1"/>
    <property type="molecule type" value="Genomic_DNA"/>
</dbReference>
<organism evidence="1 2">
    <name type="scientific">Hibiscus sabdariffa</name>
    <name type="common">roselle</name>
    <dbReference type="NCBI Taxonomy" id="183260"/>
    <lineage>
        <taxon>Eukaryota</taxon>
        <taxon>Viridiplantae</taxon>
        <taxon>Streptophyta</taxon>
        <taxon>Embryophyta</taxon>
        <taxon>Tracheophyta</taxon>
        <taxon>Spermatophyta</taxon>
        <taxon>Magnoliopsida</taxon>
        <taxon>eudicotyledons</taxon>
        <taxon>Gunneridae</taxon>
        <taxon>Pentapetalae</taxon>
        <taxon>rosids</taxon>
        <taxon>malvids</taxon>
        <taxon>Malvales</taxon>
        <taxon>Malvaceae</taxon>
        <taxon>Malvoideae</taxon>
        <taxon>Hibiscus</taxon>
    </lineage>
</organism>
<name>A0ABR2FEV9_9ROSI</name>
<proteinExistence type="predicted"/>
<comment type="caution">
    <text evidence="1">The sequence shown here is derived from an EMBL/GenBank/DDBJ whole genome shotgun (WGS) entry which is preliminary data.</text>
</comment>
<reference evidence="1 2" key="1">
    <citation type="journal article" date="2024" name="G3 (Bethesda)">
        <title>Genome assembly of Hibiscus sabdariffa L. provides insights into metabolisms of medicinal natural products.</title>
        <authorList>
            <person name="Kim T."/>
        </authorList>
    </citation>
    <scope>NUCLEOTIDE SEQUENCE [LARGE SCALE GENOMIC DNA]</scope>
    <source>
        <strain evidence="1">TK-2024</strain>
        <tissue evidence="1">Old leaves</tissue>
    </source>
</reference>
<dbReference type="PANTHER" id="PTHR47489">
    <property type="entry name" value="ACYL-COA N-ACYLTRANSFERASES (NAT) SUPERFAMILY PROTEIN"/>
    <property type="match status" value="1"/>
</dbReference>
<sequence length="117" mass="13365">MDSLKSSRALFENPSIDLVDHSRLLVAEGVITTETLIELKTKDRGVLQGWNQTVSSKPKQSQKVKKKGGQRQKIIDEVPFNMYMKAGYHVVQTDNVFILLTLQRHQHLMCNNRALKC</sequence>
<accession>A0ABR2FEV9</accession>
<dbReference type="PANTHER" id="PTHR47489:SF2">
    <property type="entry name" value="GCN5-RELATED N-ACETYLTRANSFERASE 5, CHLOROPLASTIC"/>
    <property type="match status" value="1"/>
</dbReference>
<protein>
    <submittedName>
        <fullName evidence="1">Uncharacterized protein</fullName>
    </submittedName>
</protein>
<gene>
    <name evidence="1" type="ORF">V6N12_069770</name>
</gene>
<keyword evidence="2" id="KW-1185">Reference proteome</keyword>
<evidence type="ECO:0000313" key="1">
    <source>
        <dbReference type="EMBL" id="KAK8579445.1"/>
    </source>
</evidence>
<evidence type="ECO:0000313" key="2">
    <source>
        <dbReference type="Proteomes" id="UP001472677"/>
    </source>
</evidence>
<dbReference type="Proteomes" id="UP001472677">
    <property type="component" value="Unassembled WGS sequence"/>
</dbReference>